<protein>
    <submittedName>
        <fullName evidence="1">Uncharacterized protein</fullName>
    </submittedName>
</protein>
<dbReference type="EMBL" id="LDJX01000004">
    <property type="protein sequence ID" value="KPM31749.1"/>
    <property type="molecule type" value="Genomic_DNA"/>
</dbReference>
<proteinExistence type="predicted"/>
<reference evidence="1 2" key="1">
    <citation type="submission" date="2015-09" db="EMBL/GenBank/DDBJ databases">
        <title>Genome sequence of the marine flavobacterium Croceitalea dokdonensis DOKDO 023 that contains proton- and sodium-pumping rhodopsins.</title>
        <authorList>
            <person name="Kwon S.-K."/>
            <person name="Lee H.K."/>
            <person name="Kwak M.-J."/>
            <person name="Kim J.F."/>
        </authorList>
    </citation>
    <scope>NUCLEOTIDE SEQUENCE [LARGE SCALE GENOMIC DNA]</scope>
    <source>
        <strain evidence="1 2">DOKDO 023</strain>
    </source>
</reference>
<sequence>MAPGCLLTTAKQNDVGLEKRPKKKNKYTRKGQNLLSEASLIDVNEY</sequence>
<evidence type="ECO:0000313" key="2">
    <source>
        <dbReference type="Proteomes" id="UP000050280"/>
    </source>
</evidence>
<evidence type="ECO:0000313" key="1">
    <source>
        <dbReference type="EMBL" id="KPM31749.1"/>
    </source>
</evidence>
<keyword evidence="2" id="KW-1185">Reference proteome</keyword>
<dbReference type="STRING" id="1300341.I595_2244"/>
<organism evidence="1 2">
    <name type="scientific">Croceitalea dokdonensis DOKDO 023</name>
    <dbReference type="NCBI Taxonomy" id="1300341"/>
    <lineage>
        <taxon>Bacteria</taxon>
        <taxon>Pseudomonadati</taxon>
        <taxon>Bacteroidota</taxon>
        <taxon>Flavobacteriia</taxon>
        <taxon>Flavobacteriales</taxon>
        <taxon>Flavobacteriaceae</taxon>
        <taxon>Croceitalea</taxon>
    </lineage>
</organism>
<dbReference type="Proteomes" id="UP000050280">
    <property type="component" value="Unassembled WGS sequence"/>
</dbReference>
<gene>
    <name evidence="1" type="ORF">I595_2244</name>
</gene>
<dbReference type="AlphaFoldDB" id="A0A0P7AEU2"/>
<comment type="caution">
    <text evidence="1">The sequence shown here is derived from an EMBL/GenBank/DDBJ whole genome shotgun (WGS) entry which is preliminary data.</text>
</comment>
<name>A0A0P7AEU2_9FLAO</name>
<accession>A0A0P7AEU2</accession>